<proteinExistence type="predicted"/>
<dbReference type="PANTHER" id="PTHR43626:SF4">
    <property type="entry name" value="GCN5-RELATED N-ACETYLTRANSFERASE 2, CHLOROPLASTIC"/>
    <property type="match status" value="1"/>
</dbReference>
<evidence type="ECO:0000256" key="1">
    <source>
        <dbReference type="ARBA" id="ARBA00022679"/>
    </source>
</evidence>
<keyword evidence="1 4" id="KW-0808">Transferase</keyword>
<organism evidence="4 5">
    <name type="scientific">Bradyrhizobium jicamae</name>
    <dbReference type="NCBI Taxonomy" id="280332"/>
    <lineage>
        <taxon>Bacteria</taxon>
        <taxon>Pseudomonadati</taxon>
        <taxon>Pseudomonadota</taxon>
        <taxon>Alphaproteobacteria</taxon>
        <taxon>Hyphomicrobiales</taxon>
        <taxon>Nitrobacteraceae</taxon>
        <taxon>Bradyrhizobium</taxon>
    </lineage>
</organism>
<evidence type="ECO:0000256" key="2">
    <source>
        <dbReference type="ARBA" id="ARBA00023315"/>
    </source>
</evidence>
<dbReference type="SUPFAM" id="SSF55729">
    <property type="entry name" value="Acyl-CoA N-acyltransferases (Nat)"/>
    <property type="match status" value="1"/>
</dbReference>
<dbReference type="GO" id="GO:0005737">
    <property type="term" value="C:cytoplasm"/>
    <property type="evidence" value="ECO:0007669"/>
    <property type="project" value="TreeGrafter"/>
</dbReference>
<dbReference type="PANTHER" id="PTHR43626">
    <property type="entry name" value="ACYL-COA N-ACYLTRANSFERASE"/>
    <property type="match status" value="1"/>
</dbReference>
<dbReference type="AlphaFoldDB" id="A0A0R3LH73"/>
<evidence type="ECO:0000259" key="3">
    <source>
        <dbReference type="PROSITE" id="PS51186"/>
    </source>
</evidence>
<protein>
    <submittedName>
        <fullName evidence="4">GNAT family acetyltransferase</fullName>
    </submittedName>
</protein>
<keyword evidence="5" id="KW-1185">Reference proteome</keyword>
<dbReference type="OrthoDB" id="359414at2"/>
<dbReference type="EMBL" id="LLXZ01000104">
    <property type="protein sequence ID" value="KRR07143.1"/>
    <property type="molecule type" value="Genomic_DNA"/>
</dbReference>
<dbReference type="Pfam" id="PF00583">
    <property type="entry name" value="Acetyltransf_1"/>
    <property type="match status" value="1"/>
</dbReference>
<comment type="caution">
    <text evidence="4">The sequence shown here is derived from an EMBL/GenBank/DDBJ whole genome shotgun (WGS) entry which is preliminary data.</text>
</comment>
<dbReference type="Proteomes" id="UP000050863">
    <property type="component" value="Unassembled WGS sequence"/>
</dbReference>
<dbReference type="GO" id="GO:0008080">
    <property type="term" value="F:N-acetyltransferase activity"/>
    <property type="evidence" value="ECO:0007669"/>
    <property type="project" value="InterPro"/>
</dbReference>
<dbReference type="RefSeq" id="WP_057836490.1">
    <property type="nucleotide sequence ID" value="NZ_LLXZ01000104.1"/>
</dbReference>
<reference evidence="4 5" key="1">
    <citation type="submission" date="2014-03" db="EMBL/GenBank/DDBJ databases">
        <title>Bradyrhizobium valentinum sp. nov., isolated from effective nodules of Lupinus mariae-josephae, a lupine endemic of basic-lime soils in Eastern Spain.</title>
        <authorList>
            <person name="Duran D."/>
            <person name="Rey L."/>
            <person name="Navarro A."/>
            <person name="Busquets A."/>
            <person name="Imperial J."/>
            <person name="Ruiz-Argueso T."/>
        </authorList>
    </citation>
    <scope>NUCLEOTIDE SEQUENCE [LARGE SCALE GENOMIC DNA]</scope>
    <source>
        <strain evidence="4 5">PAC68</strain>
    </source>
</reference>
<keyword evidence="2" id="KW-0012">Acyltransferase</keyword>
<evidence type="ECO:0000313" key="4">
    <source>
        <dbReference type="EMBL" id="KRR07143.1"/>
    </source>
</evidence>
<dbReference type="PROSITE" id="PS51186">
    <property type="entry name" value="GNAT"/>
    <property type="match status" value="1"/>
</dbReference>
<accession>A0A0R3LH73</accession>
<sequence>MTIDWTDDRTSVDWHELEALYRAAPLGNKNADDLKVVFGNSMFCCFARDNGRLVGAGRVLADGRDCAYLCDVAVLPSYQGTGLGKQIVDRLLARSQGHTKIILYAVAGREPFYAKFGFLRMKTAMAIFRNRQSAIEKGLLSEN</sequence>
<feature type="domain" description="N-acetyltransferase" evidence="3">
    <location>
        <begin position="3"/>
        <end position="142"/>
    </location>
</feature>
<gene>
    <name evidence="4" type="ORF">CQ12_30705</name>
</gene>
<evidence type="ECO:0000313" key="5">
    <source>
        <dbReference type="Proteomes" id="UP000050863"/>
    </source>
</evidence>
<dbReference type="InterPro" id="IPR016181">
    <property type="entry name" value="Acyl_CoA_acyltransferase"/>
</dbReference>
<dbReference type="InterPro" id="IPR045039">
    <property type="entry name" value="NSI-like"/>
</dbReference>
<name>A0A0R3LH73_9BRAD</name>
<dbReference type="Gene3D" id="3.40.630.30">
    <property type="match status" value="1"/>
</dbReference>
<dbReference type="InterPro" id="IPR000182">
    <property type="entry name" value="GNAT_dom"/>
</dbReference>
<dbReference type="STRING" id="280332.CQ12_30705"/>
<dbReference type="CDD" id="cd04301">
    <property type="entry name" value="NAT_SF"/>
    <property type="match status" value="1"/>
</dbReference>